<dbReference type="GO" id="GO:0006508">
    <property type="term" value="P:proteolysis"/>
    <property type="evidence" value="ECO:0007669"/>
    <property type="project" value="UniProtKB-KW"/>
</dbReference>
<evidence type="ECO:0000256" key="8">
    <source>
        <dbReference type="ARBA" id="ARBA00023049"/>
    </source>
</evidence>
<dbReference type="InterPro" id="IPR040626">
    <property type="entry name" value="Pepdidase_M14_N"/>
</dbReference>
<dbReference type="Proteomes" id="UP000001593">
    <property type="component" value="Unassembled WGS sequence"/>
</dbReference>
<dbReference type="SUPFAM" id="SSF53187">
    <property type="entry name" value="Zn-dependent exopeptidases"/>
    <property type="match status" value="1"/>
</dbReference>
<dbReference type="GO" id="GO:0004181">
    <property type="term" value="F:metallocarboxypeptidase activity"/>
    <property type="evidence" value="ECO:0000318"/>
    <property type="project" value="GO_Central"/>
</dbReference>
<evidence type="ECO:0000256" key="6">
    <source>
        <dbReference type="ARBA" id="ARBA00022801"/>
    </source>
</evidence>
<dbReference type="STRING" id="45351.A7S0D9"/>
<evidence type="ECO:0000256" key="3">
    <source>
        <dbReference type="ARBA" id="ARBA00022645"/>
    </source>
</evidence>
<dbReference type="OMA" id="NEANAHN"/>
<dbReference type="PhylomeDB" id="A7S0D9"/>
<dbReference type="eggNOG" id="KOG3641">
    <property type="taxonomic scope" value="Eukaryota"/>
</dbReference>
<dbReference type="PANTHER" id="PTHR12756:SF4">
    <property type="entry name" value="PEPTIDASE M14 CARBOXYPEPTIDASE A DOMAIN-CONTAINING PROTEIN"/>
    <property type="match status" value="1"/>
</dbReference>
<feature type="non-terminal residue" evidence="11">
    <location>
        <position position="423"/>
    </location>
</feature>
<dbReference type="FunFam" id="3.40.630.10:FF:000011">
    <property type="entry name" value="cytosolic carboxypeptidase 2 isoform X1"/>
    <property type="match status" value="1"/>
</dbReference>
<dbReference type="Gene3D" id="2.60.40.3120">
    <property type="match status" value="1"/>
</dbReference>
<dbReference type="GO" id="GO:0015630">
    <property type="term" value="C:microtubule cytoskeleton"/>
    <property type="evidence" value="ECO:0000318"/>
    <property type="project" value="GO_Central"/>
</dbReference>
<dbReference type="Pfam" id="PF18027">
    <property type="entry name" value="Pepdidase_M14_N"/>
    <property type="match status" value="1"/>
</dbReference>
<dbReference type="Pfam" id="PF00246">
    <property type="entry name" value="Peptidase_M14"/>
    <property type="match status" value="1"/>
</dbReference>
<dbReference type="GO" id="GO:0008270">
    <property type="term" value="F:zinc ion binding"/>
    <property type="evidence" value="ECO:0007669"/>
    <property type="project" value="InterPro"/>
</dbReference>
<dbReference type="PROSITE" id="PS52035">
    <property type="entry name" value="PEPTIDASE_M14"/>
    <property type="match status" value="1"/>
</dbReference>
<accession>A7S0D9</accession>
<organism evidence="11 12">
    <name type="scientific">Nematostella vectensis</name>
    <name type="common">Starlet sea anemone</name>
    <dbReference type="NCBI Taxonomy" id="45351"/>
    <lineage>
        <taxon>Eukaryota</taxon>
        <taxon>Metazoa</taxon>
        <taxon>Cnidaria</taxon>
        <taxon>Anthozoa</taxon>
        <taxon>Hexacorallia</taxon>
        <taxon>Actiniaria</taxon>
        <taxon>Edwardsiidae</taxon>
        <taxon>Nematostella</taxon>
    </lineage>
</organism>
<evidence type="ECO:0000256" key="1">
    <source>
        <dbReference type="ARBA" id="ARBA00001947"/>
    </source>
</evidence>
<protein>
    <recommendedName>
        <fullName evidence="10">Peptidase M14 domain-containing protein</fullName>
    </recommendedName>
</protein>
<proteinExistence type="inferred from homology"/>
<evidence type="ECO:0000256" key="7">
    <source>
        <dbReference type="ARBA" id="ARBA00022833"/>
    </source>
</evidence>
<feature type="domain" description="Peptidase M14" evidence="10">
    <location>
        <begin position="140"/>
        <end position="416"/>
    </location>
</feature>
<keyword evidence="6" id="KW-0378">Hydrolase</keyword>
<feature type="active site" description="Proton donor/acceptor" evidence="9">
    <location>
        <position position="379"/>
    </location>
</feature>
<evidence type="ECO:0000256" key="5">
    <source>
        <dbReference type="ARBA" id="ARBA00022723"/>
    </source>
</evidence>
<keyword evidence="8" id="KW-0482">Metalloprotease</keyword>
<dbReference type="PANTHER" id="PTHR12756">
    <property type="entry name" value="CYTOSOLIC CARBOXYPEPTIDASE"/>
    <property type="match status" value="1"/>
</dbReference>
<evidence type="ECO:0000313" key="11">
    <source>
        <dbReference type="EMBL" id="EDO42858.1"/>
    </source>
</evidence>
<dbReference type="GO" id="GO:0015631">
    <property type="term" value="F:tubulin binding"/>
    <property type="evidence" value="ECO:0000318"/>
    <property type="project" value="GO_Central"/>
</dbReference>
<dbReference type="InterPro" id="IPR050821">
    <property type="entry name" value="Cytosolic_carboxypeptidase"/>
</dbReference>
<evidence type="ECO:0000256" key="9">
    <source>
        <dbReference type="PROSITE-ProRule" id="PRU01379"/>
    </source>
</evidence>
<dbReference type="HOGENOM" id="CLU_007523_4_0_1"/>
<keyword evidence="7" id="KW-0862">Zinc</keyword>
<dbReference type="InterPro" id="IPR000834">
    <property type="entry name" value="Peptidase_M14"/>
</dbReference>
<keyword evidence="12" id="KW-1185">Reference proteome</keyword>
<dbReference type="InParanoid" id="A7S0D9"/>
<keyword evidence="5" id="KW-0479">Metal-binding</keyword>
<dbReference type="EMBL" id="DS469560">
    <property type="protein sequence ID" value="EDO42858.1"/>
    <property type="molecule type" value="Genomic_DNA"/>
</dbReference>
<dbReference type="Gene3D" id="3.40.630.10">
    <property type="entry name" value="Zn peptidases"/>
    <property type="match status" value="1"/>
</dbReference>
<gene>
    <name evidence="11" type="ORF">NEMVEDRAFT_v1g99724</name>
</gene>
<sequence>CPPHLKFESRFECGNLQQAKRIGRYEYDLVLSNDLYTKRHTQWYYFRVENMVPGVTYKFNIINLLKRDSLYNYGMKPLLYSSKVAEDSSIGWQRSGHHVNYTRTVNNKNVLLSRDLIYFTLTFQVEFPHAGDTCYLAHCYPYSYSDLERYLMSLVDNPLTSQHVRREVLCKTKAGNNCYVLTITSSQGMNLETVDKLGVVISARVHPGETNASWMMKGLLDYLSSNDKVAESLRQKFVFKIVPMLNPDGVIVGNYRTNLAARDLNRTYKDPKKESFPTVWYTKNMLESFKKNHEVIIYCDLHGHSRKPNVFMYGCTADPKVYSSASFLEERLFPWMMSQKAPDKFSFQGCKFMVRKCKESTARVVMWQQLGIMNSFTMEATFCGSNFGDMEGGRHFNTRDFEDMGRHFCEVLLEYSEAKSANR</sequence>
<dbReference type="AlphaFoldDB" id="A7S0D9"/>
<evidence type="ECO:0000313" key="12">
    <source>
        <dbReference type="Proteomes" id="UP000001593"/>
    </source>
</evidence>
<dbReference type="CDD" id="cd06907">
    <property type="entry name" value="M14_AGBL2-3_like"/>
    <property type="match status" value="1"/>
</dbReference>
<name>A7S0D9_NEMVE</name>
<keyword evidence="4" id="KW-0645">Protease</keyword>
<comment type="similarity">
    <text evidence="2 9">Belongs to the peptidase M14 family.</text>
</comment>
<dbReference type="GO" id="GO:0005737">
    <property type="term" value="C:cytoplasm"/>
    <property type="evidence" value="ECO:0000318"/>
    <property type="project" value="GO_Central"/>
</dbReference>
<comment type="cofactor">
    <cofactor evidence="1">
        <name>Zn(2+)</name>
        <dbReference type="ChEBI" id="CHEBI:29105"/>
    </cofactor>
</comment>
<evidence type="ECO:0000256" key="4">
    <source>
        <dbReference type="ARBA" id="ARBA00022670"/>
    </source>
</evidence>
<reference evidence="11 12" key="1">
    <citation type="journal article" date="2007" name="Science">
        <title>Sea anemone genome reveals ancestral eumetazoan gene repertoire and genomic organization.</title>
        <authorList>
            <person name="Putnam N.H."/>
            <person name="Srivastava M."/>
            <person name="Hellsten U."/>
            <person name="Dirks B."/>
            <person name="Chapman J."/>
            <person name="Salamov A."/>
            <person name="Terry A."/>
            <person name="Shapiro H."/>
            <person name="Lindquist E."/>
            <person name="Kapitonov V.V."/>
            <person name="Jurka J."/>
            <person name="Genikhovich G."/>
            <person name="Grigoriev I.V."/>
            <person name="Lucas S.M."/>
            <person name="Steele R.E."/>
            <person name="Finnerty J.R."/>
            <person name="Technau U."/>
            <person name="Martindale M.Q."/>
            <person name="Rokhsar D.S."/>
        </authorList>
    </citation>
    <scope>NUCLEOTIDE SEQUENCE [LARGE SCALE GENOMIC DNA]</scope>
    <source>
        <strain evidence="12">CH2 X CH6</strain>
    </source>
</reference>
<evidence type="ECO:0000256" key="2">
    <source>
        <dbReference type="ARBA" id="ARBA00005988"/>
    </source>
</evidence>
<evidence type="ECO:0000259" key="10">
    <source>
        <dbReference type="PROSITE" id="PS52035"/>
    </source>
</evidence>
<keyword evidence="3" id="KW-0121">Carboxypeptidase</keyword>